<dbReference type="CDD" id="cd00405">
    <property type="entry name" value="PRAI"/>
    <property type="match status" value="1"/>
</dbReference>
<evidence type="ECO:0000313" key="9">
    <source>
        <dbReference type="EMBL" id="KAK3288554.1"/>
    </source>
</evidence>
<dbReference type="GO" id="GO:0000162">
    <property type="term" value="P:L-tryptophan biosynthetic process"/>
    <property type="evidence" value="ECO:0007669"/>
    <property type="project" value="UniProtKB-KW"/>
</dbReference>
<dbReference type="InterPro" id="IPR013785">
    <property type="entry name" value="Aldolase_TIM"/>
</dbReference>
<dbReference type="SUPFAM" id="SSF51366">
    <property type="entry name" value="Ribulose-phoshate binding barrel"/>
    <property type="match status" value="1"/>
</dbReference>
<evidence type="ECO:0000256" key="4">
    <source>
        <dbReference type="ARBA" id="ARBA00022605"/>
    </source>
</evidence>
<proteinExistence type="inferred from homology"/>
<feature type="domain" description="N-(5'phosphoribosyl) anthranilate isomerase (PRAI)" evidence="8">
    <location>
        <begin position="163"/>
        <end position="244"/>
    </location>
</feature>
<keyword evidence="4" id="KW-0028">Amino-acid biosynthesis</keyword>
<evidence type="ECO:0000256" key="5">
    <source>
        <dbReference type="ARBA" id="ARBA00022822"/>
    </source>
</evidence>
<accession>A0AAE0H2B8</accession>
<dbReference type="Gene3D" id="3.20.20.70">
    <property type="entry name" value="Aldolase class I"/>
    <property type="match status" value="1"/>
</dbReference>
<evidence type="ECO:0000256" key="7">
    <source>
        <dbReference type="ARBA" id="ARBA00023235"/>
    </source>
</evidence>
<comment type="caution">
    <text evidence="9">The sequence shown here is derived from an EMBL/GenBank/DDBJ whole genome shotgun (WGS) entry which is preliminary data.</text>
</comment>
<comment type="pathway">
    <text evidence="1">Amino-acid biosynthesis; L-tryptophan biosynthesis; L-tryptophan from chorismate: step 3/5.</text>
</comment>
<organism evidence="9 10">
    <name type="scientific">Cymbomonas tetramitiformis</name>
    <dbReference type="NCBI Taxonomy" id="36881"/>
    <lineage>
        <taxon>Eukaryota</taxon>
        <taxon>Viridiplantae</taxon>
        <taxon>Chlorophyta</taxon>
        <taxon>Pyramimonadophyceae</taxon>
        <taxon>Pyramimonadales</taxon>
        <taxon>Pyramimonadaceae</taxon>
        <taxon>Cymbomonas</taxon>
    </lineage>
</organism>
<keyword evidence="10" id="KW-1185">Reference proteome</keyword>
<dbReference type="HAMAP" id="MF_00135">
    <property type="entry name" value="PRAI"/>
    <property type="match status" value="1"/>
</dbReference>
<dbReference type="InterPro" id="IPR011060">
    <property type="entry name" value="RibuloseP-bd_barrel"/>
</dbReference>
<keyword evidence="7" id="KW-0413">Isomerase</keyword>
<feature type="domain" description="N-(5'phosphoribosyl) anthranilate isomerase (PRAI)" evidence="8">
    <location>
        <begin position="19"/>
        <end position="124"/>
    </location>
</feature>
<evidence type="ECO:0000256" key="1">
    <source>
        <dbReference type="ARBA" id="ARBA00004664"/>
    </source>
</evidence>
<evidence type="ECO:0000256" key="6">
    <source>
        <dbReference type="ARBA" id="ARBA00023141"/>
    </source>
</evidence>
<dbReference type="Pfam" id="PF00697">
    <property type="entry name" value="PRAI"/>
    <property type="match status" value="2"/>
</dbReference>
<dbReference type="GO" id="GO:0004640">
    <property type="term" value="F:phosphoribosylanthranilate isomerase activity"/>
    <property type="evidence" value="ECO:0007669"/>
    <property type="project" value="UniProtKB-EC"/>
</dbReference>
<dbReference type="InterPro" id="IPR044643">
    <property type="entry name" value="TrpF_fam"/>
</dbReference>
<dbReference type="PANTHER" id="PTHR42894">
    <property type="entry name" value="N-(5'-PHOSPHORIBOSYL)ANTHRANILATE ISOMERASE"/>
    <property type="match status" value="1"/>
</dbReference>
<evidence type="ECO:0000313" key="10">
    <source>
        <dbReference type="Proteomes" id="UP001190700"/>
    </source>
</evidence>
<reference evidence="9 10" key="1">
    <citation type="journal article" date="2015" name="Genome Biol. Evol.">
        <title>Comparative Genomics of a Bacterivorous Green Alga Reveals Evolutionary Causalities and Consequences of Phago-Mixotrophic Mode of Nutrition.</title>
        <authorList>
            <person name="Burns J.A."/>
            <person name="Paasch A."/>
            <person name="Narechania A."/>
            <person name="Kim E."/>
        </authorList>
    </citation>
    <scope>NUCLEOTIDE SEQUENCE [LARGE SCALE GENOMIC DNA]</scope>
    <source>
        <strain evidence="9 10">PLY_AMNH</strain>
    </source>
</reference>
<dbReference type="AlphaFoldDB" id="A0AAE0H2B8"/>
<gene>
    <name evidence="9" type="ORF">CYMTET_3975</name>
</gene>
<comment type="similarity">
    <text evidence="2">Belongs to the TrpF family.</text>
</comment>
<dbReference type="Proteomes" id="UP001190700">
    <property type="component" value="Unassembled WGS sequence"/>
</dbReference>
<dbReference type="InterPro" id="IPR001240">
    <property type="entry name" value="PRAI_dom"/>
</dbReference>
<dbReference type="EMBL" id="LGRX02000439">
    <property type="protein sequence ID" value="KAK3288554.1"/>
    <property type="molecule type" value="Genomic_DNA"/>
</dbReference>
<name>A0AAE0H2B8_9CHLO</name>
<keyword evidence="5" id="KW-0822">Tryptophan biosynthesis</keyword>
<protein>
    <recommendedName>
        <fullName evidence="3">phosphoribosylanthranilate isomerase</fullName>
        <ecNumber evidence="3">5.3.1.24</ecNumber>
    </recommendedName>
</protein>
<evidence type="ECO:0000256" key="3">
    <source>
        <dbReference type="ARBA" id="ARBA00012572"/>
    </source>
</evidence>
<keyword evidence="6" id="KW-0057">Aromatic amino acid biosynthesis</keyword>
<evidence type="ECO:0000256" key="2">
    <source>
        <dbReference type="ARBA" id="ARBA00007571"/>
    </source>
</evidence>
<dbReference type="EC" id="5.3.1.24" evidence="3"/>
<evidence type="ECO:0000259" key="8">
    <source>
        <dbReference type="Pfam" id="PF00697"/>
    </source>
</evidence>
<sequence>MQFWFPWNHSARSTNKPQVKVCGVTTPEDALYAAQNGADFIGMILWPNAKRSIAVDVAKEVAAAAREGGATPVGVFVDENFDEVIEVCGSVGIDHAQLHGDDARAALSGLPSSLKVIYVMNADSEGTLVTSRPGEDELEAAGNRLQGATGWRKASDWVSSGRRTVDYLLIDGMKPGSGEAFDWSKLKVPRGASRRGWILAGGLTPDNVAEATKILHPDVVDVSSGVTDASGTKKDPAKVKAFIEAVRGV</sequence>
<dbReference type="PANTHER" id="PTHR42894:SF1">
    <property type="entry name" value="N-(5'-PHOSPHORIBOSYL)ANTHRANILATE ISOMERASE"/>
    <property type="match status" value="1"/>
</dbReference>